<keyword evidence="4" id="KW-0067">ATP-binding</keyword>
<dbReference type="CDD" id="cd14014">
    <property type="entry name" value="STKc_PknB_like"/>
    <property type="match status" value="1"/>
</dbReference>
<dbReference type="Gene3D" id="3.30.200.20">
    <property type="entry name" value="Phosphorylase Kinase, domain 1"/>
    <property type="match status" value="1"/>
</dbReference>
<dbReference type="PANTHER" id="PTHR43289">
    <property type="entry name" value="MITOGEN-ACTIVATED PROTEIN KINASE KINASE KINASE 20-RELATED"/>
    <property type="match status" value="1"/>
</dbReference>
<dbReference type="GO" id="GO:0005524">
    <property type="term" value="F:ATP binding"/>
    <property type="evidence" value="ECO:0007669"/>
    <property type="project" value="UniProtKB-KW"/>
</dbReference>
<feature type="domain" description="Protein kinase" evidence="6">
    <location>
        <begin position="9"/>
        <end position="280"/>
    </location>
</feature>
<dbReference type="GO" id="GO:0004674">
    <property type="term" value="F:protein serine/threonine kinase activity"/>
    <property type="evidence" value="ECO:0007669"/>
    <property type="project" value="UniProtKB-KW"/>
</dbReference>
<evidence type="ECO:0000313" key="7">
    <source>
        <dbReference type="EMBL" id="QEL15346.1"/>
    </source>
</evidence>
<sequence>MIGTRIGNWILTSELGTGSLGTVYKAANADVSSPNDPTVAAVKVLSHPLSRDPAFQARFPSEMLGLRRLTHPNIARLYDSGVHAGLAYYATEFVEGTDVATMLARHEKSPDQPGLGWQSHFFRIAIQTARALKHAHHRSILHRELKPGNLIVTADGSLKVTDFGVAKVFNQPPLTLPAEPMGTAGYLAPEHFTGKPLTRRSDLYALGGVLYTVLTGRPPFVAATAAEFMHKHCYTLPDRPANFIPKLPHEIDDFVCALLAKDPSRRPASAAAILDDLDQIRGKLERKGAKVLPPPSADDPTGLHAPLTEVPAAVEIADTSRTDRRAKQLRALVLGLSFLLVVGTILFVFFRPHPPAETLWTAAQPLVESQNPDDWDRATEEFLGPLSSWYPAWNPDEVRVAKQILAERKELARSFSSLGKAKYTSEAERLYHRGQKLVQVGDYGEARRTWEALARVFGSSEVERRWVSLAKFALAELAKHPGPRANITAVAEAVAQARKLRQTGQNAEADAMLKAIEELYRDQPDVLELVRSAK</sequence>
<evidence type="ECO:0000256" key="3">
    <source>
        <dbReference type="ARBA" id="ARBA00022777"/>
    </source>
</evidence>
<dbReference type="SUPFAM" id="SSF56112">
    <property type="entry name" value="Protein kinase-like (PK-like)"/>
    <property type="match status" value="1"/>
</dbReference>
<keyword evidence="1" id="KW-0808">Transferase</keyword>
<evidence type="ECO:0000313" key="8">
    <source>
        <dbReference type="Proteomes" id="UP000324974"/>
    </source>
</evidence>
<dbReference type="PANTHER" id="PTHR43289:SF6">
    <property type="entry name" value="SERINE_THREONINE-PROTEIN KINASE NEKL-3"/>
    <property type="match status" value="1"/>
</dbReference>
<proteinExistence type="predicted"/>
<dbReference type="EMBL" id="CP042425">
    <property type="protein sequence ID" value="QEL15346.1"/>
    <property type="molecule type" value="Genomic_DNA"/>
</dbReference>
<dbReference type="AlphaFoldDB" id="A0A5C1ABF1"/>
<reference evidence="8" key="1">
    <citation type="submission" date="2019-08" db="EMBL/GenBank/DDBJ databases">
        <title>Limnoglobus roseus gen. nov., sp. nov., a novel freshwater planctomycete with a giant genome from the family Gemmataceae.</title>
        <authorList>
            <person name="Kulichevskaya I.S."/>
            <person name="Naumoff D.G."/>
            <person name="Miroshnikov K."/>
            <person name="Ivanova A."/>
            <person name="Philippov D.A."/>
            <person name="Hakobyan A."/>
            <person name="Rijpstra I.C."/>
            <person name="Sinninghe Damste J.S."/>
            <person name="Liesack W."/>
            <person name="Dedysh S.N."/>
        </authorList>
    </citation>
    <scope>NUCLEOTIDE SEQUENCE [LARGE SCALE GENOMIC DNA]</scope>
    <source>
        <strain evidence="8">PX52</strain>
    </source>
</reference>
<feature type="transmembrane region" description="Helical" evidence="5">
    <location>
        <begin position="331"/>
        <end position="350"/>
    </location>
</feature>
<keyword evidence="5" id="KW-1133">Transmembrane helix</keyword>
<keyword evidence="5" id="KW-0812">Transmembrane</keyword>
<dbReference type="Pfam" id="PF00069">
    <property type="entry name" value="Pkinase"/>
    <property type="match status" value="1"/>
</dbReference>
<keyword evidence="2" id="KW-0547">Nucleotide-binding</keyword>
<dbReference type="PROSITE" id="PS50011">
    <property type="entry name" value="PROTEIN_KINASE_DOM"/>
    <property type="match status" value="1"/>
</dbReference>
<name>A0A5C1ABF1_9BACT</name>
<protein>
    <submittedName>
        <fullName evidence="7">Serine/threonine protein kinase</fullName>
    </submittedName>
</protein>
<dbReference type="InterPro" id="IPR011009">
    <property type="entry name" value="Kinase-like_dom_sf"/>
</dbReference>
<organism evidence="7 8">
    <name type="scientific">Limnoglobus roseus</name>
    <dbReference type="NCBI Taxonomy" id="2598579"/>
    <lineage>
        <taxon>Bacteria</taxon>
        <taxon>Pseudomonadati</taxon>
        <taxon>Planctomycetota</taxon>
        <taxon>Planctomycetia</taxon>
        <taxon>Gemmatales</taxon>
        <taxon>Gemmataceae</taxon>
        <taxon>Limnoglobus</taxon>
    </lineage>
</organism>
<dbReference type="InterPro" id="IPR000719">
    <property type="entry name" value="Prot_kinase_dom"/>
</dbReference>
<keyword evidence="8" id="KW-1185">Reference proteome</keyword>
<evidence type="ECO:0000256" key="2">
    <source>
        <dbReference type="ARBA" id="ARBA00022741"/>
    </source>
</evidence>
<evidence type="ECO:0000259" key="6">
    <source>
        <dbReference type="PROSITE" id="PS50011"/>
    </source>
</evidence>
<dbReference type="Gene3D" id="1.10.510.10">
    <property type="entry name" value="Transferase(Phosphotransferase) domain 1"/>
    <property type="match status" value="1"/>
</dbReference>
<keyword evidence="3 7" id="KW-0418">Kinase</keyword>
<evidence type="ECO:0000256" key="5">
    <source>
        <dbReference type="SAM" id="Phobius"/>
    </source>
</evidence>
<evidence type="ECO:0000256" key="1">
    <source>
        <dbReference type="ARBA" id="ARBA00022679"/>
    </source>
</evidence>
<gene>
    <name evidence="7" type="ORF">PX52LOC_02261</name>
</gene>
<dbReference type="RefSeq" id="WP_168218918.1">
    <property type="nucleotide sequence ID" value="NZ_CP042425.1"/>
</dbReference>
<keyword evidence="5" id="KW-0472">Membrane</keyword>
<keyword evidence="7" id="KW-0723">Serine/threonine-protein kinase</keyword>
<accession>A0A5C1ABF1</accession>
<evidence type="ECO:0000256" key="4">
    <source>
        <dbReference type="ARBA" id="ARBA00022840"/>
    </source>
</evidence>
<dbReference type="KEGG" id="lrs:PX52LOC_02261"/>
<dbReference type="Proteomes" id="UP000324974">
    <property type="component" value="Chromosome"/>
</dbReference>